<dbReference type="Gene3D" id="2.170.130.10">
    <property type="entry name" value="TonB-dependent receptor, plug domain"/>
    <property type="match status" value="1"/>
</dbReference>
<evidence type="ECO:0000256" key="8">
    <source>
        <dbReference type="PROSITE-ProRule" id="PRU01360"/>
    </source>
</evidence>
<dbReference type="InterPro" id="IPR023996">
    <property type="entry name" value="TonB-dep_OMP_SusC/RagA"/>
</dbReference>
<evidence type="ECO:0000256" key="5">
    <source>
        <dbReference type="ARBA" id="ARBA00023077"/>
    </source>
</evidence>
<dbReference type="InterPro" id="IPR000531">
    <property type="entry name" value="Beta-barrel_TonB"/>
</dbReference>
<name>A0A5C0VFH7_9SPHI</name>
<dbReference type="RefSeq" id="WP_149073557.1">
    <property type="nucleotide sequence ID" value="NZ_CP043329.1"/>
</dbReference>
<dbReference type="PROSITE" id="PS52016">
    <property type="entry name" value="TONB_DEPENDENT_REC_3"/>
    <property type="match status" value="1"/>
</dbReference>
<protein>
    <submittedName>
        <fullName evidence="12">SusC/RagA family TonB-linked outer membrane protein</fullName>
    </submittedName>
</protein>
<keyword evidence="4 8" id="KW-0812">Transmembrane</keyword>
<keyword evidence="3 8" id="KW-1134">Transmembrane beta strand</keyword>
<dbReference type="KEGG" id="pej:FYC62_00715"/>
<evidence type="ECO:0000259" key="11">
    <source>
        <dbReference type="Pfam" id="PF07715"/>
    </source>
</evidence>
<evidence type="ECO:0000256" key="3">
    <source>
        <dbReference type="ARBA" id="ARBA00022452"/>
    </source>
</evidence>
<keyword evidence="5 9" id="KW-0798">TonB box</keyword>
<dbReference type="Pfam" id="PF07715">
    <property type="entry name" value="Plug"/>
    <property type="match status" value="1"/>
</dbReference>
<dbReference type="InterPro" id="IPR037066">
    <property type="entry name" value="Plug_dom_sf"/>
</dbReference>
<keyword evidence="13" id="KW-1185">Reference proteome</keyword>
<dbReference type="AlphaFoldDB" id="A0A5C0VFH7"/>
<dbReference type="GO" id="GO:0009279">
    <property type="term" value="C:cell outer membrane"/>
    <property type="evidence" value="ECO:0007669"/>
    <property type="project" value="UniProtKB-SubCell"/>
</dbReference>
<dbReference type="NCBIfam" id="TIGR04057">
    <property type="entry name" value="SusC_RagA_signa"/>
    <property type="match status" value="1"/>
</dbReference>
<gene>
    <name evidence="12" type="ORF">FYC62_00715</name>
</gene>
<reference evidence="12 13" key="1">
    <citation type="submission" date="2019-08" db="EMBL/GenBank/DDBJ databases">
        <title>Pedobacter sp. nov., isolated from Han river, South Korea.</title>
        <authorList>
            <person name="Lee D.-H."/>
            <person name="Kim Y.-S."/>
            <person name="Hwang E.-M."/>
            <person name="Le Tran T.C."/>
            <person name="Cha C.-J."/>
        </authorList>
    </citation>
    <scope>NUCLEOTIDE SEQUENCE [LARGE SCALE GENOMIC DNA]</scope>
    <source>
        <strain evidence="12 13">CJ43</strain>
    </source>
</reference>
<evidence type="ECO:0000256" key="9">
    <source>
        <dbReference type="RuleBase" id="RU003357"/>
    </source>
</evidence>
<evidence type="ECO:0000259" key="10">
    <source>
        <dbReference type="Pfam" id="PF00593"/>
    </source>
</evidence>
<organism evidence="12 13">
    <name type="scientific">Pedobacter aquae</name>
    <dbReference type="NCBI Taxonomy" id="2605747"/>
    <lineage>
        <taxon>Bacteria</taxon>
        <taxon>Pseudomonadati</taxon>
        <taxon>Bacteroidota</taxon>
        <taxon>Sphingobacteriia</taxon>
        <taxon>Sphingobacteriales</taxon>
        <taxon>Sphingobacteriaceae</taxon>
        <taxon>Pedobacter</taxon>
    </lineage>
</organism>
<keyword evidence="2 8" id="KW-0813">Transport</keyword>
<dbReference type="Gene3D" id="2.40.170.20">
    <property type="entry name" value="TonB-dependent receptor, beta-barrel domain"/>
    <property type="match status" value="1"/>
</dbReference>
<dbReference type="InterPro" id="IPR039426">
    <property type="entry name" value="TonB-dep_rcpt-like"/>
</dbReference>
<proteinExistence type="inferred from homology"/>
<evidence type="ECO:0000313" key="12">
    <source>
        <dbReference type="EMBL" id="QEK50351.1"/>
    </source>
</evidence>
<dbReference type="Proteomes" id="UP000323653">
    <property type="component" value="Chromosome"/>
</dbReference>
<dbReference type="InterPro" id="IPR036942">
    <property type="entry name" value="Beta-barrel_TonB_sf"/>
</dbReference>
<evidence type="ECO:0000256" key="6">
    <source>
        <dbReference type="ARBA" id="ARBA00023136"/>
    </source>
</evidence>
<evidence type="ECO:0000256" key="1">
    <source>
        <dbReference type="ARBA" id="ARBA00004571"/>
    </source>
</evidence>
<comment type="similarity">
    <text evidence="8 9">Belongs to the TonB-dependent receptor family.</text>
</comment>
<dbReference type="Pfam" id="PF13715">
    <property type="entry name" value="CarbopepD_reg_2"/>
    <property type="match status" value="1"/>
</dbReference>
<dbReference type="NCBIfam" id="TIGR04056">
    <property type="entry name" value="OMP_RagA_SusC"/>
    <property type="match status" value="1"/>
</dbReference>
<dbReference type="InterPro" id="IPR008969">
    <property type="entry name" value="CarboxyPept-like_regulatory"/>
</dbReference>
<feature type="domain" description="TonB-dependent receptor plug" evidence="11">
    <location>
        <begin position="117"/>
        <end position="221"/>
    </location>
</feature>
<dbReference type="InterPro" id="IPR012910">
    <property type="entry name" value="Plug_dom"/>
</dbReference>
<comment type="subcellular location">
    <subcellularLocation>
        <location evidence="1 8">Cell outer membrane</location>
        <topology evidence="1 8">Multi-pass membrane protein</topology>
    </subcellularLocation>
</comment>
<evidence type="ECO:0000313" key="13">
    <source>
        <dbReference type="Proteomes" id="UP000323653"/>
    </source>
</evidence>
<dbReference type="SUPFAM" id="SSF56935">
    <property type="entry name" value="Porins"/>
    <property type="match status" value="1"/>
</dbReference>
<keyword evidence="6 8" id="KW-0472">Membrane</keyword>
<accession>A0A5C0VFH7</accession>
<feature type="domain" description="TonB-dependent receptor-like beta-barrel" evidence="10">
    <location>
        <begin position="441"/>
        <end position="1038"/>
    </location>
</feature>
<evidence type="ECO:0000256" key="7">
    <source>
        <dbReference type="ARBA" id="ARBA00023237"/>
    </source>
</evidence>
<sequence>MRKILLTLFLISIIAIAYAQETLIGTVLAGKEPLAGANLRLLKSKRTATANEEGKFTFQQVALPDTLLITFMGFKAQVKPLYTLQNPLTINLEPLAGELKEVIVNTGYQKLAAGRATGSYSLIDSSLFNRQIGTDIFRRLEGITPSLLYDKRGGEGAVTRFSIRGLSTLTAGVSTQPLIILDNFPYEGDVAQINPNDVESITILKDAAAAAIWGTRAGNGVVVITTRNAKSKQPLSFSMVANTSVVEKPDLFRYPAMSSTDFLSVEKYLYDRGFYNTAITNVRNRPVLSPYVELLEDQRLGRVNQNQVATQLSIWEQTDIRNDFNKYFQQQGIRQQYSLNYAAGAGQLSYAGSVGFDKNRSNLVGDDDQRLSIRNRVSLKPHPKLQLQAGILYTRTQAQNNALGSLNSLRPNGGKSNYYPYARLADEEGNALALEQNYRKRYTDTTGRGLLQDWAYRPLDEIALANNRNRSYDMLLDVQADYQLFPTLKASIQYRFQNNSSQQNNNYSPETYFTRNLINRYSSISGNTITRRIPLGSIIDETNGQLLAHGLRGQLNFSKDWNVHQLELLAGAELRERENTATTNRLYGFDDLIFQSSPVDLVTAFPIYGLLAANSSIPNNNFQSSLLNRNVSYFFNASYHYTKRYSFSLSARRDASNIFGVNANQKGVPLGSVGAAWHIDQENFYNWSFMPRLNLRASYGYTGNVNNSSSALTTIRYEQLFLNINTFTGLPQATIVNPPNPDLRWETVGIFNIAADFETKDSRLRGNISYFHKQATDLIGLVAVDATTGGTGTRSLNSAALRNQGFELELQAQIMKQNDFQWQSNFLFSSSKNKVTKYLFEPTSPSFYVGNGSGITPIVGKPAYGIVSYRWAGLDPSNGDPQLQVNGAISKDYTAIPNQVKFEDLIFHGPSLPVYFGAFRQDFTYKQMSLSFNMSYKLGYFYRRTGLSYSSLYNQWAASPEYAMRWQQTGDEAFTQVPSIIYPANANRDNAYTQADIMVEPGDHIRLQDIRLAYQFKASKLRALHLKHLSVFMYANNIGLLWKASKFPFDPEYGDSFIPVRTISFGLKTDF</sequence>
<keyword evidence="7 8" id="KW-0998">Cell outer membrane</keyword>
<dbReference type="EMBL" id="CP043329">
    <property type="protein sequence ID" value="QEK50351.1"/>
    <property type="molecule type" value="Genomic_DNA"/>
</dbReference>
<dbReference type="InterPro" id="IPR023997">
    <property type="entry name" value="TonB-dep_OMP_SusC/RagA_CS"/>
</dbReference>
<dbReference type="Pfam" id="PF00593">
    <property type="entry name" value="TonB_dep_Rec_b-barrel"/>
    <property type="match status" value="1"/>
</dbReference>
<dbReference type="SUPFAM" id="SSF49464">
    <property type="entry name" value="Carboxypeptidase regulatory domain-like"/>
    <property type="match status" value="1"/>
</dbReference>
<evidence type="ECO:0000256" key="4">
    <source>
        <dbReference type="ARBA" id="ARBA00022692"/>
    </source>
</evidence>
<evidence type="ECO:0000256" key="2">
    <source>
        <dbReference type="ARBA" id="ARBA00022448"/>
    </source>
</evidence>